<proteinExistence type="predicted"/>
<dbReference type="EMBL" id="JAZHXI010000011">
    <property type="protein sequence ID" value="KAL2066041.1"/>
    <property type="molecule type" value="Genomic_DNA"/>
</dbReference>
<comment type="caution">
    <text evidence="3">The sequence shown here is derived from an EMBL/GenBank/DDBJ whole genome shotgun (WGS) entry which is preliminary data.</text>
</comment>
<keyword evidence="4" id="KW-1185">Reference proteome</keyword>
<keyword evidence="1" id="KW-0175">Coiled coil</keyword>
<evidence type="ECO:0000313" key="3">
    <source>
        <dbReference type="EMBL" id="KAL2066041.1"/>
    </source>
</evidence>
<accession>A0ABR4C7Y4</accession>
<name>A0ABR4C7Y4_9HELO</name>
<evidence type="ECO:0000256" key="2">
    <source>
        <dbReference type="SAM" id="MobiDB-lite"/>
    </source>
</evidence>
<evidence type="ECO:0000313" key="4">
    <source>
        <dbReference type="Proteomes" id="UP001595075"/>
    </source>
</evidence>
<feature type="coiled-coil region" evidence="1">
    <location>
        <begin position="702"/>
        <end position="729"/>
    </location>
</feature>
<feature type="region of interest" description="Disordered" evidence="2">
    <location>
        <begin position="77"/>
        <end position="118"/>
    </location>
</feature>
<dbReference type="Proteomes" id="UP001595075">
    <property type="component" value="Unassembled WGS sequence"/>
</dbReference>
<sequence>MEFQKHSKSSPRVRLDSGCVLEDLIEEQSLAGIRGVESSEMLKQIEPTSLLDLELSEEEASTDEQWAEYLEYLDNFSDGLSEGDQSEKTASESADCQEDSVDLDEEDEDDLSTSQDSFSTSLEPISRVVVLLKSKKAPRYTAVNNPAGNRKYQKWLKTTALAKLVQEAKVKLIEGSKAVIVLKDPEVRTKKPPTGKPQDVPDTTQRRISKFGHGRKHKIIYKGPICYKCSGKHHIRDCGAKMLKGKRSRKARAKAAGVLLISFTMALVADDLDAIAEIQGRRRVRLARHIHEETMKRMGIIGIGSFPRPSTPGGLSHFTPTMKYLHGVIDGEAILTLARRIWKMNADELKNFREGAQQDRDGLQHVRLNALEKLEEDRTSNRSVYGVLLTVDDGIDGWLGADHDVIESLILNTTGYCFQNCSNIRHMLQTSSDGPGAYITTLVSRVRGVSQRNEISRYDWRKLRNMVYSYLKWQNGYVPEDDDDPNYEEFWKDAETAAHIESHHYRRDDDFNDIHEDTVKGRRSLATPECWRILEVLDLFVNFDSGPNADLPMKQSLIFVGSSYDMRGLVEQAGVSQFPGNNTKPFSLVLGCLLCMDTDIVPLNIPVLRVWREDQLLIAQETLRWLTGAHGEVNSINPEEIGIMDSLHPDADVLQGFARVEKEKRRGGYIRRNKSFDWELYDGWRFYIQHVRGDEEDLKERIFRYQRIIDKSRLEVEKLKEEIEKNRSDISARKAAVQVLSAHLPAAMQQEVLDAIQIDEKRNESLDSSRKDTALTLERAEIVLEFMIGVQESLPDLLEYLEQEWDPLLELGWE</sequence>
<organism evidence="3 4">
    <name type="scientific">Oculimacula yallundae</name>
    <dbReference type="NCBI Taxonomy" id="86028"/>
    <lineage>
        <taxon>Eukaryota</taxon>
        <taxon>Fungi</taxon>
        <taxon>Dikarya</taxon>
        <taxon>Ascomycota</taxon>
        <taxon>Pezizomycotina</taxon>
        <taxon>Leotiomycetes</taxon>
        <taxon>Helotiales</taxon>
        <taxon>Ploettnerulaceae</taxon>
        <taxon>Oculimacula</taxon>
    </lineage>
</organism>
<gene>
    <name evidence="3" type="ORF">VTL71DRAFT_2112</name>
</gene>
<feature type="compositionally biased region" description="Acidic residues" evidence="2">
    <location>
        <begin position="95"/>
        <end position="111"/>
    </location>
</feature>
<protein>
    <submittedName>
        <fullName evidence="3">Uncharacterized protein</fullName>
    </submittedName>
</protein>
<reference evidence="3 4" key="1">
    <citation type="journal article" date="2024" name="Commun. Biol.">
        <title>Comparative genomic analysis of thermophilic fungi reveals convergent evolutionary adaptations and gene losses.</title>
        <authorList>
            <person name="Steindorff A.S."/>
            <person name="Aguilar-Pontes M.V."/>
            <person name="Robinson A.J."/>
            <person name="Andreopoulos B."/>
            <person name="LaButti K."/>
            <person name="Kuo A."/>
            <person name="Mondo S."/>
            <person name="Riley R."/>
            <person name="Otillar R."/>
            <person name="Haridas S."/>
            <person name="Lipzen A."/>
            <person name="Grimwood J."/>
            <person name="Schmutz J."/>
            <person name="Clum A."/>
            <person name="Reid I.D."/>
            <person name="Moisan M.C."/>
            <person name="Butler G."/>
            <person name="Nguyen T.T.M."/>
            <person name="Dewar K."/>
            <person name="Conant G."/>
            <person name="Drula E."/>
            <person name="Henrissat B."/>
            <person name="Hansel C."/>
            <person name="Singer S."/>
            <person name="Hutchinson M.I."/>
            <person name="de Vries R.P."/>
            <person name="Natvig D.O."/>
            <person name="Powell A.J."/>
            <person name="Tsang A."/>
            <person name="Grigoriev I.V."/>
        </authorList>
    </citation>
    <scope>NUCLEOTIDE SEQUENCE [LARGE SCALE GENOMIC DNA]</scope>
    <source>
        <strain evidence="3 4">CBS 494.80</strain>
    </source>
</reference>
<evidence type="ECO:0000256" key="1">
    <source>
        <dbReference type="SAM" id="Coils"/>
    </source>
</evidence>